<protein>
    <submittedName>
        <fullName evidence="2">Gelsolin-related protein of isoform X1</fullName>
    </submittedName>
</protein>
<feature type="region of interest" description="Disordered" evidence="1">
    <location>
        <begin position="1"/>
        <end position="22"/>
    </location>
</feature>
<reference evidence="2 3" key="1">
    <citation type="journal article" date="2019" name="Nat. Plants">
        <title>Stout camphor tree genome fills gaps in understanding of flowering plant genome evolution.</title>
        <authorList>
            <person name="Chaw S.M."/>
            <person name="Liu Y.C."/>
            <person name="Wu Y.W."/>
            <person name="Wang H.Y."/>
            <person name="Lin C.I."/>
            <person name="Wu C.S."/>
            <person name="Ke H.M."/>
            <person name="Chang L.Y."/>
            <person name="Hsu C.Y."/>
            <person name="Yang H.T."/>
            <person name="Sudianto E."/>
            <person name="Hsu M.H."/>
            <person name="Wu K.P."/>
            <person name="Wang L.N."/>
            <person name="Leebens-Mack J.H."/>
            <person name="Tsai I.J."/>
        </authorList>
    </citation>
    <scope>NUCLEOTIDE SEQUENCE [LARGE SCALE GENOMIC DNA]</scope>
    <source>
        <strain evidence="3">cv. Chaw 1501</strain>
        <tissue evidence="2">Young leaves</tissue>
    </source>
</reference>
<comment type="caution">
    <text evidence="2">The sequence shown here is derived from an EMBL/GenBank/DDBJ whole genome shotgun (WGS) entry which is preliminary data.</text>
</comment>
<dbReference type="Proteomes" id="UP000283530">
    <property type="component" value="Unassembled WGS sequence"/>
</dbReference>
<dbReference type="PANTHER" id="PTHR37710:SF1">
    <property type="entry name" value="TRANSMEMBRANE PROTEIN"/>
    <property type="match status" value="1"/>
</dbReference>
<evidence type="ECO:0000256" key="1">
    <source>
        <dbReference type="SAM" id="MobiDB-lite"/>
    </source>
</evidence>
<dbReference type="AlphaFoldDB" id="A0A3S3N6M8"/>
<dbReference type="OrthoDB" id="1939616at2759"/>
<keyword evidence="3" id="KW-1185">Reference proteome</keyword>
<name>A0A3S3N6M8_9MAGN</name>
<gene>
    <name evidence="2" type="ORF">CKAN_02627000</name>
</gene>
<feature type="compositionally biased region" description="Polar residues" evidence="1">
    <location>
        <begin position="1"/>
        <end position="15"/>
    </location>
</feature>
<accession>A0A3S3N6M8</accession>
<dbReference type="STRING" id="337451.A0A3S3N6M8"/>
<organism evidence="2 3">
    <name type="scientific">Cinnamomum micranthum f. kanehirae</name>
    <dbReference type="NCBI Taxonomy" id="337451"/>
    <lineage>
        <taxon>Eukaryota</taxon>
        <taxon>Viridiplantae</taxon>
        <taxon>Streptophyta</taxon>
        <taxon>Embryophyta</taxon>
        <taxon>Tracheophyta</taxon>
        <taxon>Spermatophyta</taxon>
        <taxon>Magnoliopsida</taxon>
        <taxon>Magnoliidae</taxon>
        <taxon>Laurales</taxon>
        <taxon>Lauraceae</taxon>
        <taxon>Cinnamomum</taxon>
    </lineage>
</organism>
<dbReference type="EMBL" id="QPKB01000012">
    <property type="protein sequence ID" value="RWR96866.1"/>
    <property type="molecule type" value="Genomic_DNA"/>
</dbReference>
<sequence length="293" mass="33512">MEVASESQGTLPSMESQSPTSRRQRTRILYTWGAFLLIIAHKAYKRAEKTHCPMGSLSHRLASLAGPIVYTIQSQLLTILSLADDQILYIEDMIEALFPPSAYLFNKIDSLATVSETFPRKFDTLIDQFPAMIRQMPTVNWALIHFWATLNFLVVILTDWDYDGAREVREITVHINCDESTNAMELGEHLNDPNGGPYVKRPRPIGNSLDSIYDTSKIVGYIDDHNDDDDDLTSYEEIMSASKDMNEEDEKRILHVNEEAQTQLQREFGENNEDSEEEPILELFNAGWHKRPL</sequence>
<evidence type="ECO:0000313" key="3">
    <source>
        <dbReference type="Proteomes" id="UP000283530"/>
    </source>
</evidence>
<dbReference type="PANTHER" id="PTHR37710">
    <property type="entry name" value="TRANSMEMBRANE PROTEIN"/>
    <property type="match status" value="1"/>
</dbReference>
<evidence type="ECO:0000313" key="2">
    <source>
        <dbReference type="EMBL" id="RWR96866.1"/>
    </source>
</evidence>
<proteinExistence type="predicted"/>